<comment type="cofactor">
    <cofactor evidence="1">
        <name>pyridoxal 5'-phosphate</name>
        <dbReference type="ChEBI" id="CHEBI:597326"/>
    </cofactor>
</comment>
<evidence type="ECO:0000313" key="4">
    <source>
        <dbReference type="EMBL" id="GAA4483742.1"/>
    </source>
</evidence>
<dbReference type="InterPro" id="IPR050214">
    <property type="entry name" value="Cys_Synth/Cystath_Beta-Synth"/>
</dbReference>
<dbReference type="Proteomes" id="UP001500731">
    <property type="component" value="Unassembled WGS sequence"/>
</dbReference>
<comment type="caution">
    <text evidence="4">The sequence shown here is derived from an EMBL/GenBank/DDBJ whole genome shotgun (WGS) entry which is preliminary data.</text>
</comment>
<feature type="domain" description="Tryptophan synthase beta chain-like PALP" evidence="3">
    <location>
        <begin position="39"/>
        <end position="331"/>
    </location>
</feature>
<keyword evidence="5" id="KW-1185">Reference proteome</keyword>
<evidence type="ECO:0000256" key="2">
    <source>
        <dbReference type="ARBA" id="ARBA00022898"/>
    </source>
</evidence>
<dbReference type="InterPro" id="IPR001926">
    <property type="entry name" value="TrpB-like_PALP"/>
</dbReference>
<reference evidence="5" key="1">
    <citation type="journal article" date="2019" name="Int. J. Syst. Evol. Microbiol.">
        <title>The Global Catalogue of Microorganisms (GCM) 10K type strain sequencing project: providing services to taxonomists for standard genome sequencing and annotation.</title>
        <authorList>
            <consortium name="The Broad Institute Genomics Platform"/>
            <consortium name="The Broad Institute Genome Sequencing Center for Infectious Disease"/>
            <person name="Wu L."/>
            <person name="Ma J."/>
        </authorList>
    </citation>
    <scope>NUCLEOTIDE SEQUENCE [LARGE SCALE GENOMIC DNA]</scope>
    <source>
        <strain evidence="5">JCM 17839</strain>
    </source>
</reference>
<evidence type="ECO:0000256" key="1">
    <source>
        <dbReference type="ARBA" id="ARBA00001933"/>
    </source>
</evidence>
<dbReference type="Gene3D" id="3.40.50.1100">
    <property type="match status" value="2"/>
</dbReference>
<dbReference type="InterPro" id="IPR036052">
    <property type="entry name" value="TrpB-like_PALP_sf"/>
</dbReference>
<proteinExistence type="predicted"/>
<dbReference type="EMBL" id="BAABGP010000009">
    <property type="protein sequence ID" value="GAA4483742.1"/>
    <property type="molecule type" value="Genomic_DNA"/>
</dbReference>
<accession>A0ABP8P9W5</accession>
<dbReference type="SUPFAM" id="SSF53686">
    <property type="entry name" value="Tryptophan synthase beta subunit-like PLP-dependent enzymes"/>
    <property type="match status" value="1"/>
</dbReference>
<sequence>MSSPVQSAPIETGFPARRADRQWVREALEQLEAETCRSGWTPLLPLRLRSIADVDIYLKDESLHPTGSLKHRLARSLFFYALCNGDIGPRTTIVEASSGSTAVSEAYFAQILGLDFIAVIPAATSREKVALIEQHGGRVHAVDHPSNVVPMARRLAKDSNGYFMDQFTYASQATNWRQDNIASELLTQMQHERYPKPQWIVVGAGTGGTSTTFARFARYVGLSTRIAVADPEGSAFYEGWRHRDRAAVTPIPSRIEGIGRPQVEPSFYPNLVDEVIPVPDAASIAAMRWTSELLGRRVGASTGTNMWVTLQLALRAETSRRMGSVVSLICDSGDRYESTYYNDAWLFEQGIDISPFVDALSDFNRTGAVPFANGAG</sequence>
<name>A0ABP8P9W5_9MICO</name>
<evidence type="ECO:0000259" key="3">
    <source>
        <dbReference type="Pfam" id="PF00291"/>
    </source>
</evidence>
<keyword evidence="2" id="KW-0663">Pyridoxal phosphate</keyword>
<dbReference type="PANTHER" id="PTHR10314">
    <property type="entry name" value="CYSTATHIONINE BETA-SYNTHASE"/>
    <property type="match status" value="1"/>
</dbReference>
<evidence type="ECO:0000313" key="5">
    <source>
        <dbReference type="Proteomes" id="UP001500731"/>
    </source>
</evidence>
<organism evidence="4 5">
    <name type="scientific">Microbacterium panaciterrae</name>
    <dbReference type="NCBI Taxonomy" id="985759"/>
    <lineage>
        <taxon>Bacteria</taxon>
        <taxon>Bacillati</taxon>
        <taxon>Actinomycetota</taxon>
        <taxon>Actinomycetes</taxon>
        <taxon>Micrococcales</taxon>
        <taxon>Microbacteriaceae</taxon>
        <taxon>Microbacterium</taxon>
    </lineage>
</organism>
<gene>
    <name evidence="4" type="ORF">GCM10023171_15740</name>
</gene>
<protein>
    <submittedName>
        <fullName evidence="4">PLP-dependent cysteine synthase family protein</fullName>
    </submittedName>
</protein>
<dbReference type="Pfam" id="PF00291">
    <property type="entry name" value="PALP"/>
    <property type="match status" value="1"/>
</dbReference>